<evidence type="ECO:0000256" key="6">
    <source>
        <dbReference type="ARBA" id="ARBA00023055"/>
    </source>
</evidence>
<dbReference type="STRING" id="284592.B5RU58"/>
<dbReference type="Gene3D" id="2.30.29.30">
    <property type="entry name" value="Pleckstrin-homology domain (PH domain)/Phosphotyrosine-binding domain (PTB)"/>
    <property type="match status" value="1"/>
</dbReference>
<dbReference type="PROSITE" id="PS51847">
    <property type="entry name" value="SMP"/>
    <property type="match status" value="1"/>
</dbReference>
<dbReference type="KEGG" id="dha:DEHA2E22594g"/>
<accession>B5RU58</accession>
<comment type="subcellular location">
    <subcellularLocation>
        <location evidence="1">Endoplasmic reticulum membrane</location>
    </subcellularLocation>
</comment>
<reference evidence="12 13" key="1">
    <citation type="journal article" date="2004" name="Nature">
        <title>Genome evolution in yeasts.</title>
        <authorList>
            <consortium name="Genolevures"/>
            <person name="Dujon B."/>
            <person name="Sherman D."/>
            <person name="Fischer G."/>
            <person name="Durrens P."/>
            <person name="Casaregola S."/>
            <person name="Lafontaine I."/>
            <person name="de Montigny J."/>
            <person name="Marck C."/>
            <person name="Neuveglise C."/>
            <person name="Talla E."/>
            <person name="Goffard N."/>
            <person name="Frangeul L."/>
            <person name="Aigle M."/>
            <person name="Anthouard V."/>
            <person name="Babour A."/>
            <person name="Barbe V."/>
            <person name="Barnay S."/>
            <person name="Blanchin S."/>
            <person name="Beckerich J.M."/>
            <person name="Beyne E."/>
            <person name="Bleykasten C."/>
            <person name="Boisrame A."/>
            <person name="Boyer J."/>
            <person name="Cattolico L."/>
            <person name="Confanioleri F."/>
            <person name="de Daruvar A."/>
            <person name="Despons L."/>
            <person name="Fabre E."/>
            <person name="Fairhead C."/>
            <person name="Ferry-Dumazet H."/>
            <person name="Groppi A."/>
            <person name="Hantraye F."/>
            <person name="Hennequin C."/>
            <person name="Jauniaux N."/>
            <person name="Joyet P."/>
            <person name="Kachouri R."/>
            <person name="Kerrest A."/>
            <person name="Koszul R."/>
            <person name="Lemaire M."/>
            <person name="Lesur I."/>
            <person name="Ma L."/>
            <person name="Muller H."/>
            <person name="Nicaud J.M."/>
            <person name="Nikolski M."/>
            <person name="Oztas S."/>
            <person name="Ozier-Kalogeropoulos O."/>
            <person name="Pellenz S."/>
            <person name="Potier S."/>
            <person name="Richard G.F."/>
            <person name="Straub M.L."/>
            <person name="Suleau A."/>
            <person name="Swennene D."/>
            <person name="Tekaia F."/>
            <person name="Wesolowski-Louvel M."/>
            <person name="Westhof E."/>
            <person name="Wirth B."/>
            <person name="Zeniou-Meyer M."/>
            <person name="Zivanovic I."/>
            <person name="Bolotin-Fukuhara M."/>
            <person name="Thierry A."/>
            <person name="Bouchier C."/>
            <person name="Caudron B."/>
            <person name="Scarpelli C."/>
            <person name="Gaillardin C."/>
            <person name="Weissenbach J."/>
            <person name="Wincker P."/>
            <person name="Souciet J.L."/>
        </authorList>
    </citation>
    <scope>NUCLEOTIDE SEQUENCE [LARGE SCALE GENOMIC DNA]</scope>
    <source>
        <strain evidence="13">ATCC 36239 / CBS 767 / BCRC 21394 / JCM 1990 / NBRC 0083 / IGC 2968</strain>
    </source>
</reference>
<feature type="compositionally biased region" description="Polar residues" evidence="9">
    <location>
        <begin position="574"/>
        <end position="584"/>
    </location>
</feature>
<dbReference type="SUPFAM" id="SSF50729">
    <property type="entry name" value="PH domain-like"/>
    <property type="match status" value="1"/>
</dbReference>
<gene>
    <name evidence="12" type="ordered locus">DEHA2E22594g</name>
</gene>
<sequence length="849" mass="96074">MSLVGYIYIYLLGGITFIPLVIFSFIYFHPVIDDASNGINEGGEKVNVGEIEEKESSGLKTYRSGWITVTQDYIESIDDISSNTQSISESTENKSAYSSLYKLVRNSDSDSSTTVETSNQPIETKSDTTVKKSQKKHRFYAVLKHGNLFLYKNESLKDVKHVIVLSNQIISVWPRDISDAQLFIKTTAICIIKSDWSRKRRLSEEFENEIITTNDILTMNLKPPSGSIFIYCDTNIEKEDWYFSLIKATKTESESKNLNPSVHAKTLHFETDDMINLIQTLYSSEGQWHTKWLNAMIGRLFLSLQKTEFLKEFLKNRLNKKLNKIKKPGFLDTFKLVKLDAGTAAPFITWPSLQEINPNGDLVVKLFFHYHGKLSFQISTKVNINLGSRFKPREVDLLLSITIEKLEGPMLVKFKPPPSERIWYSFESEPLINLKIEPIISSRQLTYNIITNSIEKKLKEAIKDTLVLPHWDDFVFYNTTNEIYRGGIWDKDSRPKERAETEESSDIEESQQQLEEDAESITDGSYLPRQNTSSNLTTKTGDVVPPVKVNTVTPKLRISNTLSDISKKMKKPKSNTTLSVNEDNYYSDGSFVESSKTNDRDLSDPNNNKKSTINTLKKIGKWYFKDEKSIPENDNYTKPEMISSRRTVKKPGSDSSKSHQDMDLPSYEMFNKGLNCDANSAKDSYNQASAAGRSRTNSKLSLGSTEKPLNLDNDSETAFNEPLENEPIGLNIDVDDSNSINLKGGSKIALSSSFSPTNASIISEDLTEKHSVPHQRHRKAPPEPAPKTPPQLPPREIDGVANDSSRSLNTSKDKKVNVLQEEQEVKDGQLLNENESNEVNDNDIDDLSI</sequence>
<evidence type="ECO:0000259" key="11">
    <source>
        <dbReference type="PROSITE" id="PS51847"/>
    </source>
</evidence>
<feature type="compositionally biased region" description="Acidic residues" evidence="9">
    <location>
        <begin position="835"/>
        <end position="849"/>
    </location>
</feature>
<dbReference type="InterPro" id="IPR011993">
    <property type="entry name" value="PH-like_dom_sf"/>
</dbReference>
<dbReference type="FunCoup" id="B5RU58">
    <property type="interactions" value="27"/>
</dbReference>
<dbReference type="GO" id="GO:1990456">
    <property type="term" value="P:mitochondrion-endoplasmic reticulum membrane tethering"/>
    <property type="evidence" value="ECO:0007669"/>
    <property type="project" value="TreeGrafter"/>
</dbReference>
<protein>
    <submittedName>
        <fullName evidence="12">DEHA2E22594p</fullName>
    </submittedName>
</protein>
<feature type="compositionally biased region" description="Polar residues" evidence="9">
    <location>
        <begin position="687"/>
        <end position="704"/>
    </location>
</feature>
<keyword evidence="4" id="KW-0256">Endoplasmic reticulum</keyword>
<evidence type="ECO:0000256" key="9">
    <source>
        <dbReference type="SAM" id="MobiDB-lite"/>
    </source>
</evidence>
<dbReference type="GO" id="GO:0008289">
    <property type="term" value="F:lipid binding"/>
    <property type="evidence" value="ECO:0007669"/>
    <property type="project" value="UniProtKB-KW"/>
</dbReference>
<feature type="compositionally biased region" description="Polar residues" evidence="9">
    <location>
        <begin position="528"/>
        <end position="540"/>
    </location>
</feature>
<evidence type="ECO:0000256" key="2">
    <source>
        <dbReference type="ARBA" id="ARBA00022448"/>
    </source>
</evidence>
<feature type="transmembrane region" description="Helical" evidence="10">
    <location>
        <begin position="7"/>
        <end position="28"/>
    </location>
</feature>
<dbReference type="RefSeq" id="XP_002770529.1">
    <property type="nucleotide sequence ID" value="XM_002770483.1"/>
</dbReference>
<evidence type="ECO:0000313" key="13">
    <source>
        <dbReference type="Proteomes" id="UP000000599"/>
    </source>
</evidence>
<keyword evidence="6" id="KW-0445">Lipid transport</keyword>
<keyword evidence="3 10" id="KW-0812">Transmembrane</keyword>
<feature type="region of interest" description="Disordered" evidence="9">
    <location>
        <begin position="765"/>
        <end position="849"/>
    </location>
</feature>
<dbReference type="GO" id="GO:0005789">
    <property type="term" value="C:endoplasmic reticulum membrane"/>
    <property type="evidence" value="ECO:0007669"/>
    <property type="project" value="UniProtKB-SubCell"/>
</dbReference>
<feature type="region of interest" description="Disordered" evidence="9">
    <location>
        <begin position="109"/>
        <end position="129"/>
    </location>
</feature>
<proteinExistence type="predicted"/>
<dbReference type="InParanoid" id="B5RU58"/>
<dbReference type="OMA" id="YEKEDWY"/>
<evidence type="ECO:0000256" key="10">
    <source>
        <dbReference type="SAM" id="Phobius"/>
    </source>
</evidence>
<dbReference type="HOGENOM" id="CLU_012852_0_0_1"/>
<name>B5RU58_DEBHA</name>
<dbReference type="GO" id="GO:0032865">
    <property type="term" value="C:ERMES complex"/>
    <property type="evidence" value="ECO:0007669"/>
    <property type="project" value="TreeGrafter"/>
</dbReference>
<organism evidence="12 13">
    <name type="scientific">Debaryomyces hansenii (strain ATCC 36239 / CBS 767 / BCRC 21394 / JCM 1990 / NBRC 0083 / IGC 2968)</name>
    <name type="common">Yeast</name>
    <name type="synonym">Torulaspora hansenii</name>
    <dbReference type="NCBI Taxonomy" id="284592"/>
    <lineage>
        <taxon>Eukaryota</taxon>
        <taxon>Fungi</taxon>
        <taxon>Dikarya</taxon>
        <taxon>Ascomycota</taxon>
        <taxon>Saccharomycotina</taxon>
        <taxon>Pichiomycetes</taxon>
        <taxon>Debaryomycetaceae</taxon>
        <taxon>Debaryomyces</taxon>
    </lineage>
</organism>
<dbReference type="OrthoDB" id="26740at2759"/>
<dbReference type="eggNOG" id="KOG2238">
    <property type="taxonomic scope" value="Eukaryota"/>
</dbReference>
<evidence type="ECO:0000256" key="1">
    <source>
        <dbReference type="ARBA" id="ARBA00004586"/>
    </source>
</evidence>
<dbReference type="GeneID" id="8998825"/>
<keyword evidence="7" id="KW-0446">Lipid-binding</keyword>
<feature type="region of interest" description="Disordered" evidence="9">
    <location>
        <begin position="629"/>
        <end position="663"/>
    </location>
</feature>
<evidence type="ECO:0000256" key="4">
    <source>
        <dbReference type="ARBA" id="ARBA00022824"/>
    </source>
</evidence>
<feature type="compositionally biased region" description="Acidic residues" evidence="9">
    <location>
        <begin position="502"/>
        <end position="520"/>
    </location>
</feature>
<dbReference type="GO" id="GO:0015914">
    <property type="term" value="P:phospholipid transport"/>
    <property type="evidence" value="ECO:0007669"/>
    <property type="project" value="TreeGrafter"/>
</dbReference>
<dbReference type="EMBL" id="CR382137">
    <property type="protein sequence ID" value="CAR65870.1"/>
    <property type="molecule type" value="Genomic_DNA"/>
</dbReference>
<feature type="compositionally biased region" description="Pro residues" evidence="9">
    <location>
        <begin position="782"/>
        <end position="793"/>
    </location>
</feature>
<dbReference type="Proteomes" id="UP000000599">
    <property type="component" value="Chromosome E"/>
</dbReference>
<feature type="region of interest" description="Disordered" evidence="9">
    <location>
        <begin position="563"/>
        <end position="611"/>
    </location>
</feature>
<keyword evidence="8 10" id="KW-0472">Membrane</keyword>
<feature type="region of interest" description="Disordered" evidence="9">
    <location>
        <begin position="493"/>
        <end position="548"/>
    </location>
</feature>
<dbReference type="PANTHER" id="PTHR13466:SF19">
    <property type="entry name" value="NUCLEUS-VACUOLE JUNCTION PROTEIN 2"/>
    <property type="match status" value="1"/>
</dbReference>
<feature type="region of interest" description="Disordered" evidence="9">
    <location>
        <begin position="687"/>
        <end position="721"/>
    </location>
</feature>
<keyword evidence="2" id="KW-0813">Transport</keyword>
<keyword evidence="13" id="KW-1185">Reference proteome</keyword>
<feature type="domain" description="SMP-LTD" evidence="11">
    <location>
        <begin position="286"/>
        <end position="477"/>
    </location>
</feature>
<dbReference type="VEuPathDB" id="FungiDB:DEHA2E22594g"/>
<dbReference type="PANTHER" id="PTHR13466">
    <property type="entry name" value="TEX2 PROTEIN-RELATED"/>
    <property type="match status" value="1"/>
</dbReference>
<evidence type="ECO:0000313" key="12">
    <source>
        <dbReference type="EMBL" id="CAR65870.1"/>
    </source>
</evidence>
<evidence type="ECO:0000256" key="7">
    <source>
        <dbReference type="ARBA" id="ARBA00023121"/>
    </source>
</evidence>
<evidence type="ECO:0000256" key="5">
    <source>
        <dbReference type="ARBA" id="ARBA00022989"/>
    </source>
</evidence>
<dbReference type="AlphaFoldDB" id="B5RU58"/>
<dbReference type="CDD" id="cd21675">
    <property type="entry name" value="SMP_TEX2"/>
    <property type="match status" value="1"/>
</dbReference>
<evidence type="ECO:0000256" key="8">
    <source>
        <dbReference type="ARBA" id="ARBA00023136"/>
    </source>
</evidence>
<keyword evidence="5 10" id="KW-1133">Transmembrane helix</keyword>
<dbReference type="InterPro" id="IPR031468">
    <property type="entry name" value="SMP_LBD"/>
</dbReference>
<dbReference type="Pfam" id="PF15413">
    <property type="entry name" value="PH_11"/>
    <property type="match status" value="1"/>
</dbReference>
<evidence type="ECO:0000256" key="3">
    <source>
        <dbReference type="ARBA" id="ARBA00022692"/>
    </source>
</evidence>